<evidence type="ECO:0000313" key="2">
    <source>
        <dbReference type="EMBL" id="MFB9375934.1"/>
    </source>
</evidence>
<dbReference type="InterPro" id="IPR050312">
    <property type="entry name" value="IolE/XylAMocC-like"/>
</dbReference>
<evidence type="ECO:0000313" key="3">
    <source>
        <dbReference type="Proteomes" id="UP001589748"/>
    </source>
</evidence>
<feature type="domain" description="Xylose isomerase-like TIM barrel" evidence="1">
    <location>
        <begin position="21"/>
        <end position="277"/>
    </location>
</feature>
<proteinExistence type="predicted"/>
<dbReference type="RefSeq" id="WP_380139666.1">
    <property type="nucleotide sequence ID" value="NZ_JBHLUI010000012.1"/>
</dbReference>
<dbReference type="SUPFAM" id="SSF51658">
    <property type="entry name" value="Xylose isomerase-like"/>
    <property type="match status" value="1"/>
</dbReference>
<keyword evidence="2" id="KW-0413">Isomerase</keyword>
<accession>A0ABV5LPB1</accession>
<reference evidence="2 3" key="1">
    <citation type="submission" date="2024-09" db="EMBL/GenBank/DDBJ databases">
        <authorList>
            <person name="Sun Q."/>
            <person name="Mori K."/>
        </authorList>
    </citation>
    <scope>NUCLEOTIDE SEQUENCE [LARGE SCALE GENOMIC DNA]</scope>
    <source>
        <strain evidence="2 3">TISTR 1856</strain>
    </source>
</reference>
<dbReference type="Pfam" id="PF01261">
    <property type="entry name" value="AP_endonuc_2"/>
    <property type="match status" value="1"/>
</dbReference>
<organism evidence="2 3">
    <name type="scientific">Kineococcus gynurae</name>
    <dbReference type="NCBI Taxonomy" id="452979"/>
    <lineage>
        <taxon>Bacteria</taxon>
        <taxon>Bacillati</taxon>
        <taxon>Actinomycetota</taxon>
        <taxon>Actinomycetes</taxon>
        <taxon>Kineosporiales</taxon>
        <taxon>Kineosporiaceae</taxon>
        <taxon>Kineococcus</taxon>
    </lineage>
</organism>
<evidence type="ECO:0000259" key="1">
    <source>
        <dbReference type="Pfam" id="PF01261"/>
    </source>
</evidence>
<dbReference type="PANTHER" id="PTHR12110:SF21">
    <property type="entry name" value="XYLOSE ISOMERASE-LIKE TIM BARREL DOMAIN-CONTAINING PROTEIN"/>
    <property type="match status" value="1"/>
</dbReference>
<dbReference type="Gene3D" id="3.20.20.150">
    <property type="entry name" value="Divalent-metal-dependent TIM barrel enzymes"/>
    <property type="match status" value="1"/>
</dbReference>
<keyword evidence="3" id="KW-1185">Reference proteome</keyword>
<name>A0ABV5LPB1_9ACTN</name>
<comment type="caution">
    <text evidence="2">The sequence shown here is derived from an EMBL/GenBank/DDBJ whole genome shotgun (WGS) entry which is preliminary data.</text>
</comment>
<dbReference type="PANTHER" id="PTHR12110">
    <property type="entry name" value="HYDROXYPYRUVATE ISOMERASE"/>
    <property type="match status" value="1"/>
</dbReference>
<sequence>MVKIALDPTPYHSTHELLDFFDVAAAAGYDWLQLTPHPDLSPFFTHPRADADLLRRLRKRSADSGVGISSLLPVQRWSWPEENLRVAAVRNLKRVLQIAADLDVAVINTEFSGRPERAEESEAGFLRSVEELLPTIRSTGVRINIDPHPDDFVEDGLDAWRLIRGLDDPAFGFCYVASHTFHYGDRATTLLPELGDRLGAVYTADTFDHHRSHGLRYISNPPGNTARVHQHLRIGAGDVDWTELFTTLAATGFLAREDAIVCSNVFAEDETADETSRYQLDAIRRLIEEAGRTPSDPAATAGGDGR</sequence>
<dbReference type="InterPro" id="IPR013022">
    <property type="entry name" value="Xyl_isomerase-like_TIM-brl"/>
</dbReference>
<dbReference type="EMBL" id="JBHMDM010000001">
    <property type="protein sequence ID" value="MFB9375934.1"/>
    <property type="molecule type" value="Genomic_DNA"/>
</dbReference>
<dbReference type="GO" id="GO:0016853">
    <property type="term" value="F:isomerase activity"/>
    <property type="evidence" value="ECO:0007669"/>
    <property type="project" value="UniProtKB-KW"/>
</dbReference>
<dbReference type="InterPro" id="IPR036237">
    <property type="entry name" value="Xyl_isomerase-like_sf"/>
</dbReference>
<gene>
    <name evidence="2" type="ORF">ACFFVI_03025</name>
</gene>
<protein>
    <submittedName>
        <fullName evidence="2">Sugar phosphate isomerase/epimerase family protein</fullName>
    </submittedName>
</protein>
<dbReference type="Proteomes" id="UP001589748">
    <property type="component" value="Unassembled WGS sequence"/>
</dbReference>